<comment type="caution">
    <text evidence="7">The sequence shown here is derived from an EMBL/GenBank/DDBJ whole genome shotgun (WGS) entry which is preliminary data.</text>
</comment>
<dbReference type="Gene3D" id="3.50.80.10">
    <property type="entry name" value="D-tyrosyl-tRNA(Tyr) deacylase"/>
    <property type="match status" value="1"/>
</dbReference>
<protein>
    <recommendedName>
        <fullName evidence="3 6">D-aminoacyl-tRNA deacylase</fullName>
        <ecNumber evidence="2 6">3.1.1.96</ecNumber>
    </recommendedName>
</protein>
<dbReference type="SUPFAM" id="SSF69500">
    <property type="entry name" value="DTD-like"/>
    <property type="match status" value="1"/>
</dbReference>
<dbReference type="FunFam" id="3.50.80.10:FF:000001">
    <property type="entry name" value="D-aminoacyl-tRNA deacylase"/>
    <property type="match status" value="1"/>
</dbReference>
<accession>A0A4Q9L6G8</accession>
<keyword evidence="6" id="KW-0820">tRNA-binding</keyword>
<dbReference type="GO" id="GO:0051500">
    <property type="term" value="F:D-tyrosyl-tRNA(Tyr) deacylase activity"/>
    <property type="evidence" value="ECO:0007669"/>
    <property type="project" value="TreeGrafter"/>
</dbReference>
<keyword evidence="6" id="KW-0378">Hydrolase</keyword>
<comment type="subcellular location">
    <subcellularLocation>
        <location evidence="6">Cytoplasm</location>
    </subcellularLocation>
</comment>
<keyword evidence="9" id="KW-1185">Reference proteome</keyword>
<dbReference type="PANTHER" id="PTHR10472">
    <property type="entry name" value="D-TYROSYL-TRNA TYR DEACYLASE"/>
    <property type="match status" value="1"/>
</dbReference>
<dbReference type="AlphaFoldDB" id="A0A4Q9L6G8"/>
<dbReference type="Proteomes" id="UP000293045">
    <property type="component" value="Unassembled WGS sequence"/>
</dbReference>
<evidence type="ECO:0000313" key="7">
    <source>
        <dbReference type="EMBL" id="TBU02876.1"/>
    </source>
</evidence>
<evidence type="ECO:0000256" key="2">
    <source>
        <dbReference type="ARBA" id="ARBA00013056"/>
    </source>
</evidence>
<dbReference type="PANTHER" id="PTHR10472:SF5">
    <property type="entry name" value="D-AMINOACYL-TRNA DEACYLASE 1"/>
    <property type="match status" value="1"/>
</dbReference>
<sequence length="142" mass="16432">MKIVLQKVKNAVVYMNGEIISSIGYGYALLVGIQKNDNEDKIEWIVNKILKMRLFNEWKNNIVDVNGEILILSQFTLFARFEGNKPDFHLAEKRDIANTYIKKVIEIFKNKYSILKIKEGCFGEKLEIHLVNDGPTTILIEK</sequence>
<dbReference type="VEuPathDB" id="MicrosporidiaDB:CWI39_0664p0020"/>
<comment type="catalytic activity">
    <reaction evidence="4">
        <text>glycyl-tRNA(Ala) + H2O = tRNA(Ala) + glycine + H(+)</text>
        <dbReference type="Rhea" id="RHEA:53744"/>
        <dbReference type="Rhea" id="RHEA-COMP:9657"/>
        <dbReference type="Rhea" id="RHEA-COMP:13640"/>
        <dbReference type="ChEBI" id="CHEBI:15377"/>
        <dbReference type="ChEBI" id="CHEBI:15378"/>
        <dbReference type="ChEBI" id="CHEBI:57305"/>
        <dbReference type="ChEBI" id="CHEBI:78442"/>
        <dbReference type="ChEBI" id="CHEBI:78522"/>
        <dbReference type="EC" id="3.1.1.96"/>
    </reaction>
</comment>
<evidence type="ECO:0000313" key="8">
    <source>
        <dbReference type="EMBL" id="TBU05571.1"/>
    </source>
</evidence>
<evidence type="ECO:0000313" key="10">
    <source>
        <dbReference type="Proteomes" id="UP000293045"/>
    </source>
</evidence>
<dbReference type="EMBL" id="PITI01001030">
    <property type="protein sequence ID" value="TBU02876.1"/>
    <property type="molecule type" value="Genomic_DNA"/>
</dbReference>
<evidence type="ECO:0000256" key="5">
    <source>
        <dbReference type="ARBA" id="ARBA00048018"/>
    </source>
</evidence>
<gene>
    <name evidence="7" type="ORF">CWI36_1030p0020</name>
    <name evidence="8" type="ORF">CWI39_0664p0020</name>
</gene>
<dbReference type="Proteomes" id="UP000291404">
    <property type="component" value="Unassembled WGS sequence"/>
</dbReference>
<keyword evidence="6" id="KW-0963">Cytoplasm</keyword>
<dbReference type="Pfam" id="PF02580">
    <property type="entry name" value="Tyr_Deacylase"/>
    <property type="match status" value="1"/>
</dbReference>
<dbReference type="InterPro" id="IPR003732">
    <property type="entry name" value="Daa-tRNA_deacyls_DTD"/>
</dbReference>
<comment type="similarity">
    <text evidence="1 6">Belongs to the DTD family.</text>
</comment>
<dbReference type="STRING" id="148818.A0A4Q9L6G8"/>
<evidence type="ECO:0000256" key="3">
    <source>
        <dbReference type="ARBA" id="ARBA00020007"/>
    </source>
</evidence>
<dbReference type="NCBIfam" id="TIGR00256">
    <property type="entry name" value="D-aminoacyl-tRNA deacylase"/>
    <property type="match status" value="1"/>
</dbReference>
<organism evidence="7 9">
    <name type="scientific">Hamiltosporidium magnivora</name>
    <dbReference type="NCBI Taxonomy" id="148818"/>
    <lineage>
        <taxon>Eukaryota</taxon>
        <taxon>Fungi</taxon>
        <taxon>Fungi incertae sedis</taxon>
        <taxon>Microsporidia</taxon>
        <taxon>Dubosqiidae</taxon>
        <taxon>Hamiltosporidium</taxon>
    </lineage>
</organism>
<keyword evidence="6" id="KW-0694">RNA-binding</keyword>
<evidence type="ECO:0000256" key="6">
    <source>
        <dbReference type="RuleBase" id="RU003470"/>
    </source>
</evidence>
<evidence type="ECO:0000256" key="1">
    <source>
        <dbReference type="ARBA" id="ARBA00009673"/>
    </source>
</evidence>
<dbReference type="GO" id="GO:0000049">
    <property type="term" value="F:tRNA binding"/>
    <property type="evidence" value="ECO:0007669"/>
    <property type="project" value="UniProtKB-KW"/>
</dbReference>
<proteinExistence type="inferred from homology"/>
<evidence type="ECO:0000313" key="9">
    <source>
        <dbReference type="Proteomes" id="UP000291404"/>
    </source>
</evidence>
<dbReference type="InterPro" id="IPR023509">
    <property type="entry name" value="DTD-like_sf"/>
</dbReference>
<dbReference type="VEuPathDB" id="MicrosporidiaDB:CWI36_1030p0020"/>
<dbReference type="EC" id="3.1.1.96" evidence="2 6"/>
<dbReference type="EMBL" id="PIXR01000664">
    <property type="protein sequence ID" value="TBU05571.1"/>
    <property type="molecule type" value="Genomic_DNA"/>
</dbReference>
<name>A0A4Q9L6G8_9MICR</name>
<comment type="catalytic activity">
    <reaction evidence="5">
        <text>a D-aminoacyl-tRNA + H2O = a tRNA + a D-alpha-amino acid + H(+)</text>
        <dbReference type="Rhea" id="RHEA:13953"/>
        <dbReference type="Rhea" id="RHEA-COMP:10123"/>
        <dbReference type="Rhea" id="RHEA-COMP:10124"/>
        <dbReference type="ChEBI" id="CHEBI:15377"/>
        <dbReference type="ChEBI" id="CHEBI:15378"/>
        <dbReference type="ChEBI" id="CHEBI:59871"/>
        <dbReference type="ChEBI" id="CHEBI:78442"/>
        <dbReference type="ChEBI" id="CHEBI:79333"/>
        <dbReference type="EC" id="3.1.1.96"/>
    </reaction>
</comment>
<evidence type="ECO:0000256" key="4">
    <source>
        <dbReference type="ARBA" id="ARBA00047676"/>
    </source>
</evidence>
<dbReference type="GO" id="GO:0005737">
    <property type="term" value="C:cytoplasm"/>
    <property type="evidence" value="ECO:0007669"/>
    <property type="project" value="UniProtKB-SubCell"/>
</dbReference>
<reference evidence="9 10" key="1">
    <citation type="submission" date="2017-12" db="EMBL/GenBank/DDBJ databases">
        <authorList>
            <person name="Pombert J.-F."/>
            <person name="Haag K.L."/>
            <person name="Ebert D."/>
        </authorList>
    </citation>
    <scope>NUCLEOTIDE SEQUENCE [LARGE SCALE GENOMIC DNA]</scope>
    <source>
        <strain evidence="7">BE-OM-2</strain>
        <strain evidence="8">IL-BN-2</strain>
    </source>
</reference>